<dbReference type="EMBL" id="MPRJ01000097">
    <property type="protein sequence ID" value="OOZ35176.1"/>
    <property type="molecule type" value="Genomic_DNA"/>
</dbReference>
<dbReference type="OrthoDB" id="7067542at2"/>
<dbReference type="AlphaFoldDB" id="A0A1T2KR41"/>
<feature type="transmembrane region" description="Helical" evidence="1">
    <location>
        <begin position="6"/>
        <end position="22"/>
    </location>
</feature>
<accession>A0A1T2KR41</accession>
<proteinExistence type="predicted"/>
<reference evidence="2 3" key="1">
    <citation type="submission" date="2016-11" db="EMBL/GenBank/DDBJ databases">
        <title>Mixed transmission modes and dynamic genome evolution in an obligate animal-bacterial symbiosis.</title>
        <authorList>
            <person name="Russell S.L."/>
            <person name="Corbett-Detig R.B."/>
            <person name="Cavanaugh C.M."/>
        </authorList>
    </citation>
    <scope>NUCLEOTIDE SEQUENCE [LARGE SCALE GENOMIC DNA]</scope>
    <source>
        <strain evidence="2">Se-Cadez</strain>
    </source>
</reference>
<evidence type="ECO:0000313" key="2">
    <source>
        <dbReference type="EMBL" id="OOZ35176.1"/>
    </source>
</evidence>
<comment type="caution">
    <text evidence="2">The sequence shown here is derived from an EMBL/GenBank/DDBJ whole genome shotgun (WGS) entry which is preliminary data.</text>
</comment>
<evidence type="ECO:0000256" key="1">
    <source>
        <dbReference type="SAM" id="Phobius"/>
    </source>
</evidence>
<organism evidence="2 3">
    <name type="scientific">Solemya velesiana gill symbiont</name>
    <dbReference type="NCBI Taxonomy" id="1918948"/>
    <lineage>
        <taxon>Bacteria</taxon>
        <taxon>Pseudomonadati</taxon>
        <taxon>Pseudomonadota</taxon>
        <taxon>Gammaproteobacteria</taxon>
        <taxon>sulfur-oxidizing symbionts</taxon>
    </lineage>
</organism>
<keyword evidence="1" id="KW-0472">Membrane</keyword>
<feature type="transmembrane region" description="Helical" evidence="1">
    <location>
        <begin position="43"/>
        <end position="60"/>
    </location>
</feature>
<keyword evidence="1" id="KW-0812">Transmembrane</keyword>
<protein>
    <submittedName>
        <fullName evidence="2">Uncharacterized protein</fullName>
    </submittedName>
</protein>
<gene>
    <name evidence="2" type="ORF">BOW51_11575</name>
</gene>
<sequence length="61" mass="6737">MDNIWLQIGSAIVLGLMLLFLYPTAKHWMQNSPKAQEGDWASAILPLALVVGFVLLLIMLA</sequence>
<keyword evidence="3" id="KW-1185">Reference proteome</keyword>
<evidence type="ECO:0000313" key="3">
    <source>
        <dbReference type="Proteomes" id="UP000190896"/>
    </source>
</evidence>
<name>A0A1T2KR41_9GAMM</name>
<keyword evidence="1" id="KW-1133">Transmembrane helix</keyword>
<dbReference type="Proteomes" id="UP000190896">
    <property type="component" value="Unassembled WGS sequence"/>
</dbReference>
<dbReference type="RefSeq" id="WP_078488163.1">
    <property type="nucleotide sequence ID" value="NZ_MPRJ01000097.1"/>
</dbReference>